<evidence type="ECO:0000259" key="1">
    <source>
        <dbReference type="Pfam" id="PF14301"/>
    </source>
</evidence>
<dbReference type="RefSeq" id="WP_005880264.1">
    <property type="nucleotide sequence ID" value="NZ_CP019430.1"/>
</dbReference>
<dbReference type="Pfam" id="PF14301">
    <property type="entry name" value="DUF4376"/>
    <property type="match status" value="1"/>
</dbReference>
<dbReference type="HOGENOM" id="CLU_1523685_0_0_4"/>
<keyword evidence="3" id="KW-1185">Reference proteome</keyword>
<proteinExistence type="predicted"/>
<dbReference type="Proteomes" id="UP000005089">
    <property type="component" value="Unassembled WGS sequence"/>
</dbReference>
<dbReference type="GeneID" id="77135429"/>
<dbReference type="STRING" id="847.BRW83_1569"/>
<gene>
    <name evidence="2" type="ORF">OFBG_00662</name>
</gene>
<sequence length="176" mass="19887">MMIGKQIQQPVQSWNEYTKTVLWCNDNKAMIEDKCDWYEVVALPEETLDEAGAAKLAELNTAFPPVSETAHCMSSAGFEINADEIANRNIEGLVLVLNEGESTLFRDWDNRFHEVKKEQLETMRKEIVVNSQRLYQTKWQIEAGIEAAETVDELDAIDIVFETLAQTEGEGNGTTV</sequence>
<accession>C3X8V8</accession>
<reference evidence="2 3" key="1">
    <citation type="submission" date="2009-02" db="EMBL/GenBank/DDBJ databases">
        <title>The Genome Sequence of Oxalobacter formigenes OXCC13.</title>
        <authorList>
            <consortium name="The Broad Institute Genome Sequencing Platform"/>
            <person name="Ward D."/>
            <person name="Young S.K."/>
            <person name="Kodira C.D."/>
            <person name="Zeng Q."/>
            <person name="Koehrsen M."/>
            <person name="Alvarado L."/>
            <person name="Berlin A."/>
            <person name="Borenstein D."/>
            <person name="Chen Z."/>
            <person name="Engels R."/>
            <person name="Freedman E."/>
            <person name="Gellesch M."/>
            <person name="Goldberg J."/>
            <person name="Griggs A."/>
            <person name="Gujja S."/>
            <person name="Heiman D."/>
            <person name="Hepburn T."/>
            <person name="Howarth C."/>
            <person name="Jen D."/>
            <person name="Larson L."/>
            <person name="Lewis B."/>
            <person name="Mehta T."/>
            <person name="Park D."/>
            <person name="Pearson M."/>
            <person name="Roberts A."/>
            <person name="Saif S."/>
            <person name="Shea T."/>
            <person name="Shenoy N."/>
            <person name="Sisk P."/>
            <person name="Stolte C."/>
            <person name="Sykes S."/>
            <person name="Walk T."/>
            <person name="White J."/>
            <person name="Yandava C."/>
            <person name="Allison M.J."/>
            <person name="Lander E."/>
            <person name="Nusbaum C."/>
            <person name="Galagan J."/>
            <person name="Birren B."/>
        </authorList>
    </citation>
    <scope>NUCLEOTIDE SEQUENCE [LARGE SCALE GENOMIC DNA]</scope>
    <source>
        <strain evidence="2 3">OXCC13</strain>
    </source>
</reference>
<dbReference type="AlphaFoldDB" id="C3X8V8"/>
<dbReference type="EMBL" id="GG658170">
    <property type="protein sequence ID" value="EEO29634.1"/>
    <property type="molecule type" value="Genomic_DNA"/>
</dbReference>
<evidence type="ECO:0000313" key="2">
    <source>
        <dbReference type="EMBL" id="EEO29634.1"/>
    </source>
</evidence>
<feature type="domain" description="DUF4376" evidence="1">
    <location>
        <begin position="54"/>
        <end position="157"/>
    </location>
</feature>
<name>C3X8V8_OXAFO</name>
<evidence type="ECO:0000313" key="3">
    <source>
        <dbReference type="Proteomes" id="UP000005089"/>
    </source>
</evidence>
<dbReference type="InterPro" id="IPR025484">
    <property type="entry name" value="DUF4376"/>
</dbReference>
<protein>
    <recommendedName>
        <fullName evidence="1">DUF4376 domain-containing protein</fullName>
    </recommendedName>
</protein>
<organism evidence="2 3">
    <name type="scientific">Oxalobacter formigenes OXCC13</name>
    <dbReference type="NCBI Taxonomy" id="556269"/>
    <lineage>
        <taxon>Bacteria</taxon>
        <taxon>Pseudomonadati</taxon>
        <taxon>Pseudomonadota</taxon>
        <taxon>Betaproteobacteria</taxon>
        <taxon>Burkholderiales</taxon>
        <taxon>Oxalobacteraceae</taxon>
        <taxon>Oxalobacter</taxon>
    </lineage>
</organism>